<evidence type="ECO:0000256" key="4">
    <source>
        <dbReference type="ARBA" id="ARBA00022692"/>
    </source>
</evidence>
<keyword evidence="10" id="KW-1185">Reference proteome</keyword>
<dbReference type="EMBL" id="CP042436">
    <property type="protein sequence ID" value="QEC62526.1"/>
    <property type="molecule type" value="Genomic_DNA"/>
</dbReference>
<keyword evidence="3 7" id="KW-1134">Transmembrane beta strand</keyword>
<evidence type="ECO:0000256" key="2">
    <source>
        <dbReference type="ARBA" id="ARBA00022448"/>
    </source>
</evidence>
<evidence type="ECO:0000313" key="9">
    <source>
        <dbReference type="EMBL" id="QEC62526.1"/>
    </source>
</evidence>
<dbReference type="InterPro" id="IPR023996">
    <property type="entry name" value="TonB-dep_OMP_SusC/RagA"/>
</dbReference>
<evidence type="ECO:0000256" key="1">
    <source>
        <dbReference type="ARBA" id="ARBA00004571"/>
    </source>
</evidence>
<evidence type="ECO:0000256" key="6">
    <source>
        <dbReference type="ARBA" id="ARBA00023237"/>
    </source>
</evidence>
<name>A0A5B8UVQ9_9SPHI</name>
<dbReference type="InterPro" id="IPR012910">
    <property type="entry name" value="Plug_dom"/>
</dbReference>
<accession>A0A5B8UVQ9</accession>
<dbReference type="Proteomes" id="UP000321479">
    <property type="component" value="Chromosome"/>
</dbReference>
<dbReference type="Gene3D" id="2.170.130.10">
    <property type="entry name" value="TonB-dependent receptor, plug domain"/>
    <property type="match status" value="1"/>
</dbReference>
<evidence type="ECO:0000259" key="8">
    <source>
        <dbReference type="Pfam" id="PF07715"/>
    </source>
</evidence>
<keyword evidence="4 7" id="KW-0812">Transmembrane</keyword>
<dbReference type="InterPro" id="IPR039426">
    <property type="entry name" value="TonB-dep_rcpt-like"/>
</dbReference>
<dbReference type="NCBIfam" id="TIGR04057">
    <property type="entry name" value="SusC_RagA_signa"/>
    <property type="match status" value="1"/>
</dbReference>
<protein>
    <submittedName>
        <fullName evidence="9">SusC/RagA family TonB-linked outer membrane protein</fullName>
    </submittedName>
</protein>
<evidence type="ECO:0000256" key="5">
    <source>
        <dbReference type="ARBA" id="ARBA00023136"/>
    </source>
</evidence>
<keyword evidence="5 7" id="KW-0472">Membrane</keyword>
<dbReference type="GO" id="GO:0009279">
    <property type="term" value="C:cell outer membrane"/>
    <property type="evidence" value="ECO:0007669"/>
    <property type="project" value="UniProtKB-SubCell"/>
</dbReference>
<organism evidence="9 10">
    <name type="scientific">Mucilaginibacter ginsenosidivorans</name>
    <dbReference type="NCBI Taxonomy" id="398053"/>
    <lineage>
        <taxon>Bacteria</taxon>
        <taxon>Pseudomonadati</taxon>
        <taxon>Bacteroidota</taxon>
        <taxon>Sphingobacteriia</taxon>
        <taxon>Sphingobacteriales</taxon>
        <taxon>Sphingobacteriaceae</taxon>
        <taxon>Mucilaginibacter</taxon>
    </lineage>
</organism>
<reference evidence="9 10" key="1">
    <citation type="journal article" date="2017" name="Curr. Microbiol.">
        <title>Mucilaginibacter ginsenosidivorans sp. nov., Isolated from Soil of Ginseng Field.</title>
        <authorList>
            <person name="Kim M.M."/>
            <person name="Siddiqi M.Z."/>
            <person name="Im W.T."/>
        </authorList>
    </citation>
    <scope>NUCLEOTIDE SEQUENCE [LARGE SCALE GENOMIC DNA]</scope>
    <source>
        <strain evidence="9 10">Gsoil 3017</strain>
    </source>
</reference>
<dbReference type="Pfam" id="PF07715">
    <property type="entry name" value="Plug"/>
    <property type="match status" value="1"/>
</dbReference>
<gene>
    <name evidence="9" type="ORF">FRZ54_07965</name>
</gene>
<dbReference type="PROSITE" id="PS52016">
    <property type="entry name" value="TONB_DEPENDENT_REC_3"/>
    <property type="match status" value="1"/>
</dbReference>
<comment type="subcellular location">
    <subcellularLocation>
        <location evidence="1 7">Cell outer membrane</location>
        <topology evidence="1 7">Multi-pass membrane protein</topology>
    </subcellularLocation>
</comment>
<dbReference type="InterPro" id="IPR036942">
    <property type="entry name" value="Beta-barrel_TonB_sf"/>
</dbReference>
<dbReference type="NCBIfam" id="TIGR04056">
    <property type="entry name" value="OMP_RagA_SusC"/>
    <property type="match status" value="1"/>
</dbReference>
<dbReference type="SUPFAM" id="SSF56935">
    <property type="entry name" value="Porins"/>
    <property type="match status" value="1"/>
</dbReference>
<comment type="similarity">
    <text evidence="7">Belongs to the TonB-dependent receptor family.</text>
</comment>
<dbReference type="SUPFAM" id="SSF49464">
    <property type="entry name" value="Carboxypeptidase regulatory domain-like"/>
    <property type="match status" value="1"/>
</dbReference>
<keyword evidence="2 7" id="KW-0813">Transport</keyword>
<dbReference type="InterPro" id="IPR008969">
    <property type="entry name" value="CarboxyPept-like_regulatory"/>
</dbReference>
<evidence type="ECO:0000313" key="10">
    <source>
        <dbReference type="Proteomes" id="UP000321479"/>
    </source>
</evidence>
<evidence type="ECO:0000256" key="7">
    <source>
        <dbReference type="PROSITE-ProRule" id="PRU01360"/>
    </source>
</evidence>
<dbReference type="AlphaFoldDB" id="A0A5B8UVQ9"/>
<dbReference type="OrthoDB" id="9768177at2"/>
<feature type="domain" description="TonB-dependent receptor plug" evidence="8">
    <location>
        <begin position="129"/>
        <end position="227"/>
    </location>
</feature>
<evidence type="ECO:0000256" key="3">
    <source>
        <dbReference type="ARBA" id="ARBA00022452"/>
    </source>
</evidence>
<dbReference type="Gene3D" id="2.40.170.20">
    <property type="entry name" value="TonB-dependent receptor, beta-barrel domain"/>
    <property type="match status" value="1"/>
</dbReference>
<dbReference type="Gene3D" id="2.60.40.1120">
    <property type="entry name" value="Carboxypeptidase-like, regulatory domain"/>
    <property type="match status" value="1"/>
</dbReference>
<dbReference type="InterPro" id="IPR023997">
    <property type="entry name" value="TonB-dep_OMP_SusC/RagA_CS"/>
</dbReference>
<dbReference type="Pfam" id="PF13620">
    <property type="entry name" value="CarboxypepD_reg"/>
    <property type="match status" value="1"/>
</dbReference>
<sequence>MRFFTCLGRGWFGALFLGLLLPGLVCGQGSSWLSGRVSDAGGAPLLGASVRVLAGGAGAAVTDSAGGFSLRLAAGRYRLVVSYVGFVPDTLGVVMPYAGALRVVLLGVSRALDAVTVSTGYQDIPAERATGSFVRVDRGLLERTVSTDLLPRLQDVVPGLGFNPVGTQVSIRGQSTLFSNAEPLVVVDGFPFNAPLSSLNPADVASVSVLKDAAAASIWGSRAGNGVIVVTTKRGSFNQPLQVSLNSSVQWIGRPDLFYQRRMSSGDYIALERRLFAEGYDDALPGADGHPPLSPAAEVLVSQRDGLLPAAQADAALAVLAGQDVRRDISRYLYRTGLNRQYQLGLSGGSLNQRYVFSAGLDDNRDNLVGNGFQRVTVSGGNTWALAGRRLELSASGYLSENRTVRNNPGALTWNRGEPVYPYAVLRDASGANLALVHDYRLGFLSDARSAGLLDWQYRPLDEPGLSDNRSRLTDVRVNASGKYRVLAGLSASLAYRYDRGLTLGRDLHGAGSYYTRNLVNRYTQDDGAGNLSRPLPAGGILDLDDAVSVGHDLRAQLDLDRRLGAEGELSAIAGYELQSLHVLEDGSRLYGYDSGHATAVPVDEANIYSFYDNPGNGSAIPFGGSEADATDHYLSWYGNAAYTYRGRYTLSASARLDRSNLFGVASNRKGVPLWSAGLSWELSKEDFYGLGGLPYLRLRVTYGYNGNVNKSLSAYTTAAYFDGSGSQTHLPYATVVNPPDPELRWERIGQLNLGLDFHTRGEVLSGSIDYFRKRGLDLIGSTAFPPSSGITVFTGNASETSGRGLDLSLELRLHWGGLSWRSSGWLSYISDRVSRYDQRQDALSYLQFGALGYYPLQGRPLYAVYSLRWAGLDAQSGDPQGVLKGQVSRDYAALLGVSPGELVYNGPSRPPVFGAWRNSWSFRGFSVSATLAYELGFYFRRTSVRYGNDYGLSGQSGDFALRWQRPGDEGHTSVPSLPVVPDSQRDDFYTYASVLVDKGDNVRLRDVQLSYTLPKGWLRGLPRQSLQVYAYAANLGLVWRANRDHQDPDFPNTTPAPRTLALGVHLIF</sequence>
<dbReference type="InterPro" id="IPR037066">
    <property type="entry name" value="Plug_dom_sf"/>
</dbReference>
<proteinExistence type="inferred from homology"/>
<dbReference type="KEGG" id="mgin:FRZ54_07965"/>
<keyword evidence="6 7" id="KW-0998">Cell outer membrane</keyword>